<evidence type="ECO:0000256" key="4">
    <source>
        <dbReference type="ARBA" id="ARBA00022692"/>
    </source>
</evidence>
<feature type="transmembrane region" description="Helical" evidence="7">
    <location>
        <begin position="46"/>
        <end position="62"/>
    </location>
</feature>
<evidence type="ECO:0000256" key="6">
    <source>
        <dbReference type="ARBA" id="ARBA00023136"/>
    </source>
</evidence>
<evidence type="ECO:0000313" key="10">
    <source>
        <dbReference type="EMBL" id="ERJ12648.1"/>
    </source>
</evidence>
<dbReference type="AlphaFoldDB" id="F7PW48"/>
<feature type="domain" description="Cation efflux protein cytoplasmic" evidence="9">
    <location>
        <begin position="212"/>
        <end position="288"/>
    </location>
</feature>
<keyword evidence="5 7" id="KW-1133">Transmembrane helix</keyword>
<keyword evidence="11" id="KW-1185">Reference proteome</keyword>
<dbReference type="NCBIfam" id="TIGR01297">
    <property type="entry name" value="CDF"/>
    <property type="match status" value="1"/>
</dbReference>
<dbReference type="OrthoDB" id="9806522at2"/>
<protein>
    <submittedName>
        <fullName evidence="10">Co-Zn-Cd cation transporter protein</fullName>
    </submittedName>
</protein>
<accession>F7PW48</accession>
<feature type="transmembrane region" description="Helical" evidence="7">
    <location>
        <begin position="116"/>
        <end position="136"/>
    </location>
</feature>
<comment type="similarity">
    <text evidence="2">Belongs to the cation diffusion facilitator (CDF) transporter (TC 2.A.4) family.</text>
</comment>
<gene>
    <name evidence="10" type="ORF">HLPCO_000988</name>
</gene>
<dbReference type="InterPro" id="IPR036837">
    <property type="entry name" value="Cation_efflux_CTD_sf"/>
</dbReference>
<proteinExistence type="inferred from homology"/>
<reference evidence="10 11" key="2">
    <citation type="journal article" date="2013" name="PLoS ONE">
        <title>INDIGO - INtegrated Data Warehouse of MIcrobial GenOmes with Examples from the Red Sea Extremophiles.</title>
        <authorList>
            <person name="Alam I."/>
            <person name="Antunes A."/>
            <person name="Kamau A.A."/>
            <person name="Ba Alawi W."/>
            <person name="Kalkatawi M."/>
            <person name="Stingl U."/>
            <person name="Bajic V.B."/>
        </authorList>
    </citation>
    <scope>NUCLEOTIDE SEQUENCE [LARGE SCALE GENOMIC DNA]</scope>
    <source>
        <strain evidence="10 11">SSD-17B</strain>
    </source>
</reference>
<dbReference type="GO" id="GO:0016020">
    <property type="term" value="C:membrane"/>
    <property type="evidence" value="ECO:0007669"/>
    <property type="project" value="UniProtKB-SubCell"/>
</dbReference>
<dbReference type="InterPro" id="IPR027469">
    <property type="entry name" value="Cation_efflux_TMD_sf"/>
</dbReference>
<dbReference type="Gene3D" id="1.20.1510.10">
    <property type="entry name" value="Cation efflux protein transmembrane domain"/>
    <property type="match status" value="1"/>
</dbReference>
<dbReference type="InParanoid" id="F7PW48"/>
<evidence type="ECO:0000256" key="2">
    <source>
        <dbReference type="ARBA" id="ARBA00008114"/>
    </source>
</evidence>
<dbReference type="Gene3D" id="3.30.70.1350">
    <property type="entry name" value="Cation efflux protein, cytoplasmic domain"/>
    <property type="match status" value="1"/>
</dbReference>
<dbReference type="FunFam" id="1.20.1510.10:FF:000006">
    <property type="entry name" value="Divalent cation efflux transporter"/>
    <property type="match status" value="1"/>
</dbReference>
<comment type="caution">
    <text evidence="10">The sequence shown here is derived from an EMBL/GenBank/DDBJ whole genome shotgun (WGS) entry which is preliminary data.</text>
</comment>
<name>F7PW48_9MOLU</name>
<reference evidence="10 11" key="1">
    <citation type="journal article" date="2011" name="J. Bacteriol.">
        <title>Genome sequence of Haloplasma contractile, an unusual contractile bacterium from a deep-sea anoxic brine lake.</title>
        <authorList>
            <person name="Antunes A."/>
            <person name="Alam I."/>
            <person name="El Dorry H."/>
            <person name="Siam R."/>
            <person name="Robertson A."/>
            <person name="Bajic V.B."/>
            <person name="Stingl U."/>
        </authorList>
    </citation>
    <scope>NUCLEOTIDE SEQUENCE [LARGE SCALE GENOMIC DNA]</scope>
    <source>
        <strain evidence="10 11">SSD-17B</strain>
    </source>
</reference>
<feature type="transmembrane region" description="Helical" evidence="7">
    <location>
        <begin position="20"/>
        <end position="40"/>
    </location>
</feature>
<evidence type="ECO:0000259" key="9">
    <source>
        <dbReference type="Pfam" id="PF16916"/>
    </source>
</evidence>
<feature type="transmembrane region" description="Helical" evidence="7">
    <location>
        <begin position="83"/>
        <end position="101"/>
    </location>
</feature>
<dbReference type="Pfam" id="PF16916">
    <property type="entry name" value="ZT_dimer"/>
    <property type="match status" value="1"/>
</dbReference>
<evidence type="ECO:0000259" key="8">
    <source>
        <dbReference type="Pfam" id="PF01545"/>
    </source>
</evidence>
<evidence type="ECO:0000256" key="1">
    <source>
        <dbReference type="ARBA" id="ARBA00004141"/>
    </source>
</evidence>
<dbReference type="InterPro" id="IPR027470">
    <property type="entry name" value="Cation_efflux_CTD"/>
</dbReference>
<dbReference type="EMBL" id="AFNU02000003">
    <property type="protein sequence ID" value="ERJ12648.1"/>
    <property type="molecule type" value="Genomic_DNA"/>
</dbReference>
<feature type="domain" description="Cation efflux protein transmembrane" evidence="8">
    <location>
        <begin position="16"/>
        <end position="207"/>
    </location>
</feature>
<dbReference type="Proteomes" id="UP000005707">
    <property type="component" value="Unassembled WGS sequence"/>
</dbReference>
<dbReference type="STRING" id="1033810.HLPCO_000988"/>
<keyword evidence="4 7" id="KW-0812">Transmembrane</keyword>
<dbReference type="Pfam" id="PF01545">
    <property type="entry name" value="Cation_efflux"/>
    <property type="match status" value="1"/>
</dbReference>
<evidence type="ECO:0000256" key="3">
    <source>
        <dbReference type="ARBA" id="ARBA00022448"/>
    </source>
</evidence>
<dbReference type="FunCoup" id="F7PW48">
    <property type="interactions" value="338"/>
</dbReference>
<evidence type="ECO:0000256" key="7">
    <source>
        <dbReference type="SAM" id="Phobius"/>
    </source>
</evidence>
<dbReference type="InterPro" id="IPR050291">
    <property type="entry name" value="CDF_Transporter"/>
</dbReference>
<dbReference type="PANTHER" id="PTHR43840:SF50">
    <property type="entry name" value="MANGANESE EFFLUX SYSTEM PROTEIN MNES"/>
    <property type="match status" value="1"/>
</dbReference>
<dbReference type="RefSeq" id="WP_008825943.1">
    <property type="nucleotide sequence ID" value="NZ_AFNU02000003.1"/>
</dbReference>
<keyword evidence="6 7" id="KW-0472">Membrane</keyword>
<dbReference type="InterPro" id="IPR002524">
    <property type="entry name" value="Cation_efflux"/>
</dbReference>
<dbReference type="PANTHER" id="PTHR43840">
    <property type="entry name" value="MITOCHONDRIAL METAL TRANSPORTER 1-RELATED"/>
    <property type="match status" value="1"/>
</dbReference>
<dbReference type="eggNOG" id="COG0053">
    <property type="taxonomic scope" value="Bacteria"/>
</dbReference>
<evidence type="ECO:0000313" key="11">
    <source>
        <dbReference type="Proteomes" id="UP000005707"/>
    </source>
</evidence>
<dbReference type="SUPFAM" id="SSF161111">
    <property type="entry name" value="Cation efflux protein transmembrane domain-like"/>
    <property type="match status" value="1"/>
</dbReference>
<organism evidence="10 11">
    <name type="scientific">Haloplasma contractile SSD-17B</name>
    <dbReference type="NCBI Taxonomy" id="1033810"/>
    <lineage>
        <taxon>Bacteria</taxon>
        <taxon>Bacillati</taxon>
        <taxon>Mycoplasmatota</taxon>
        <taxon>Mollicutes</taxon>
        <taxon>Haloplasmatales</taxon>
        <taxon>Haloplasmataceae</taxon>
        <taxon>Haloplasma</taxon>
    </lineage>
</organism>
<dbReference type="InterPro" id="IPR058533">
    <property type="entry name" value="Cation_efflux_TM"/>
</dbReference>
<dbReference type="GO" id="GO:0008324">
    <property type="term" value="F:monoatomic cation transmembrane transporter activity"/>
    <property type="evidence" value="ECO:0007669"/>
    <property type="project" value="InterPro"/>
</dbReference>
<comment type="subcellular location">
    <subcellularLocation>
        <location evidence="1">Membrane</location>
        <topology evidence="1">Multi-pass membrane protein</topology>
    </subcellularLocation>
</comment>
<dbReference type="SUPFAM" id="SSF160240">
    <property type="entry name" value="Cation efflux protein cytoplasmic domain-like"/>
    <property type="match status" value="1"/>
</dbReference>
<sequence>MNDSINTFKVAEKGLRVSIITYILISIAKLIIGTIANSSALTADGLNNFTDVISSIALLIGIRIARKPADKNHVYGHLRAETIATLVASLIMMVLGASVVFDGGRNVINLEVTSPSILAAFTALGSSFILYFVYRYNRRIAKQVNSKGLMASSKDNLADSMVSLGSAIGIFATRLGFPVFDPIIAILIGLLIVKTGWEIFRDSIHHLTDGFDPEELDKINEVIKQIEPVEDVSDIKGRFHGNKIFLEITIKLNPYLSIDEGHDITEDIESILKKEFDISYVITHVEPYYDNTI</sequence>
<evidence type="ECO:0000256" key="5">
    <source>
        <dbReference type="ARBA" id="ARBA00022989"/>
    </source>
</evidence>
<keyword evidence="3" id="KW-0813">Transport</keyword>